<dbReference type="RefSeq" id="WP_121989859.1">
    <property type="nucleotide sequence ID" value="NZ_OUNR01000017.1"/>
</dbReference>
<accession>A0A330L799</accession>
<dbReference type="InParanoid" id="A0A330L799"/>
<reference evidence="2" key="1">
    <citation type="submission" date="2018-04" db="EMBL/GenBank/DDBJ databases">
        <authorList>
            <person name="Lucker S."/>
            <person name="Sakoula D."/>
        </authorList>
    </citation>
    <scope>NUCLEOTIDE SEQUENCE [LARGE SCALE GENOMIC DNA]</scope>
</reference>
<gene>
    <name evidence="1" type="ORF">NITLEN_40069</name>
</gene>
<evidence type="ECO:0000313" key="1">
    <source>
        <dbReference type="EMBL" id="SPP65596.1"/>
    </source>
</evidence>
<dbReference type="Proteomes" id="UP000248168">
    <property type="component" value="Unassembled WGS sequence"/>
</dbReference>
<protein>
    <submittedName>
        <fullName evidence="1">Uncharacterized protein</fullName>
    </submittedName>
</protein>
<organism evidence="1 2">
    <name type="scientific">Nitrospira lenta</name>
    <dbReference type="NCBI Taxonomy" id="1436998"/>
    <lineage>
        <taxon>Bacteria</taxon>
        <taxon>Pseudomonadati</taxon>
        <taxon>Nitrospirota</taxon>
        <taxon>Nitrospiria</taxon>
        <taxon>Nitrospirales</taxon>
        <taxon>Nitrospiraceae</taxon>
        <taxon>Nitrospira</taxon>
    </lineage>
</organism>
<dbReference type="EMBL" id="OUNR01000017">
    <property type="protein sequence ID" value="SPP65596.1"/>
    <property type="molecule type" value="Genomic_DNA"/>
</dbReference>
<evidence type="ECO:0000313" key="2">
    <source>
        <dbReference type="Proteomes" id="UP000248168"/>
    </source>
</evidence>
<name>A0A330L799_9BACT</name>
<proteinExistence type="predicted"/>
<sequence>MTLRAYIDFLHDIELALAESFRTVSDGHRMDGDVHYTCRGFAADCEGRAIGLGSLRVSQAAPQAPTERMALQPLVAIRKGPCGLLRDLQELHQIATLAQTTWAMVGQAAAGARNKPLQSAVAEASSAISQQAAWLVMRMKAEAPQVLLVGTAPDVQT</sequence>
<keyword evidence="2" id="KW-1185">Reference proteome</keyword>
<dbReference type="AlphaFoldDB" id="A0A330L799"/>
<dbReference type="OrthoDB" id="669978at2"/>